<dbReference type="EMBL" id="MN593216">
    <property type="protein sequence ID" value="QIV66931.1"/>
    <property type="molecule type" value="Genomic_DNA"/>
</dbReference>
<evidence type="ECO:0000313" key="4">
    <source>
        <dbReference type="Proteomes" id="UP000101183"/>
    </source>
</evidence>
<dbReference type="RefSeq" id="YP_007003934.1">
    <property type="nucleotide sequence ID" value="NC_019495.1"/>
</dbReference>
<sequence length="336" mass="39093">MSTVDDCLDRLVLDFYNGPVTWYKQKLRYVSESTRLALEYFAEMSTEDLLRHRGFRRTKRDQLAIESVNLRVSLRDFIEYCSAADYYYEASYKKRDLITCTTIWWTMLRLFVHGCWLFDIVDDHAVKVALSAGTKMARAGVAPPLRVLPMLLLWCAHAFPDAVVSVTDFRWVDEDDEFAVPFRNRMVAINAHTVPVDDSVSKHRVLSALGGLLWLCSASQRPVFKEDLFSGEVFDMYCISRWLSSRHDLMDRDELKRLSAYCLDFVRNGLATTRSALERYSDDLDPEHLKRLKVERGYVAKFFQESFLNPIIEPLDLVQQIVDLERAIWSRATKLK</sequence>
<accession>K7PBP9</accession>
<organism evidence="1 4">
    <name type="scientific">Cyprinid herpesvirus 2</name>
    <name type="common">CyHV-2</name>
    <dbReference type="NCBI Taxonomy" id="317878"/>
    <lineage>
        <taxon>Viruses</taxon>
        <taxon>Duplodnaviria</taxon>
        <taxon>Heunggongvirae</taxon>
        <taxon>Peploviricota</taxon>
        <taxon>Herviviricetes</taxon>
        <taxon>Herpesvirales</taxon>
        <taxon>Alloherpesviridae</taxon>
        <taxon>Cyvirus</taxon>
        <taxon>Cyvirus cyprinidallo2</taxon>
    </lineage>
</organism>
<dbReference type="KEGG" id="vg:14011349"/>
<protein>
    <submittedName>
        <fullName evidence="1 2">ORF118</fullName>
    </submittedName>
</protein>
<dbReference type="GeneID" id="14011349"/>
<evidence type="ECO:0000313" key="2">
    <source>
        <dbReference type="EMBL" id="AMB21684.1"/>
    </source>
</evidence>
<dbReference type="EMBL" id="KT387800">
    <property type="protein sequence ID" value="AMB21684.1"/>
    <property type="molecule type" value="Genomic_DNA"/>
</dbReference>
<dbReference type="Proteomes" id="UP000101183">
    <property type="component" value="Segment"/>
</dbReference>
<dbReference type="EMBL" id="JQ815364">
    <property type="protein sequence ID" value="AFJ20541.1"/>
    <property type="molecule type" value="Genomic_DNA"/>
</dbReference>
<dbReference type="Proteomes" id="UP000142765">
    <property type="component" value="Segment"/>
</dbReference>
<keyword evidence="4" id="KW-1185">Reference proteome</keyword>
<reference evidence="3" key="3">
    <citation type="submission" date="2019-10" db="EMBL/GenBank/DDBJ databases">
        <title>The complete genome of Cyprinid herpesvirus 2, a new strain isolated from Allogynogenetic crucian carp.</title>
        <authorList>
            <person name="Jiang Y."/>
            <person name="Wang H."/>
            <person name="Lu L."/>
        </authorList>
    </citation>
    <scope>NUCLEOTIDE SEQUENCE</scope>
    <source>
        <strain evidence="3">YC-01</strain>
    </source>
</reference>
<proteinExistence type="predicted"/>
<reference evidence="2 5" key="2">
    <citation type="submission" date="2015-08" db="EMBL/GenBank/DDBJ databases">
        <authorList>
            <person name="Babu N.S."/>
            <person name="Beckwith C.J."/>
            <person name="Beseler K.G."/>
            <person name="Brison A."/>
            <person name="Carone J.V."/>
            <person name="Caskin T.P."/>
            <person name="Diamond M."/>
            <person name="Durham M.E."/>
            <person name="Foxe J.M."/>
            <person name="Go M."/>
            <person name="Henderson B.A."/>
            <person name="Jones I.B."/>
            <person name="McGettigan J.A."/>
            <person name="Micheletti S.J."/>
            <person name="Nasrallah M.E."/>
            <person name="Ortiz D."/>
            <person name="Piller C.R."/>
            <person name="Privatt S.R."/>
            <person name="Schneider S.L."/>
            <person name="Sharp S."/>
            <person name="Smith T.C."/>
            <person name="Stanton J.D."/>
            <person name="Ullery H.E."/>
            <person name="Wilson R.J."/>
            <person name="Serrano M.G."/>
            <person name="Buck G."/>
            <person name="Lee V."/>
            <person name="Wang Y."/>
            <person name="Carvalho R."/>
            <person name="Voegtly L."/>
            <person name="Shi R."/>
            <person name="Duckworth R."/>
            <person name="Johnson A."/>
            <person name="Loviza R."/>
            <person name="Walstead R."/>
            <person name="Shah Z."/>
            <person name="Kiflezghi M."/>
            <person name="Wade K."/>
            <person name="Ball S.L."/>
            <person name="Bradley K.W."/>
            <person name="Asai D.J."/>
            <person name="Bowman C.A."/>
            <person name="Russell D.A."/>
            <person name="Pope W.H."/>
            <person name="Jacobs-Sera D."/>
            <person name="Hendrix R.W."/>
            <person name="Hatfull G.F."/>
        </authorList>
    </citation>
    <scope>NUCLEOTIDE SEQUENCE [LARGE SCALE GENOMIC DNA]</scope>
    <source>
        <strain evidence="2">SY</strain>
    </source>
</reference>
<evidence type="ECO:0000313" key="1">
    <source>
        <dbReference type="EMBL" id="AFJ20541.1"/>
    </source>
</evidence>
<name>K7PBP9_CYHV2</name>
<reference evidence="1 4" key="1">
    <citation type="journal article" date="2013" name="J. Virol.">
        <title>Comparative genomics of carp herpesviruses.</title>
        <authorList>
            <person name="Davison A.J."/>
            <person name="Kurobe T."/>
            <person name="Gatherer D."/>
            <person name="Cunningham C."/>
            <person name="Korf I."/>
            <person name="Fukuda H."/>
            <person name="Hedrick R.P."/>
            <person name="Waltzek T.B."/>
        </authorList>
    </citation>
    <scope>NUCLEOTIDE SEQUENCE [LARGE SCALE GENOMIC DNA]</scope>
    <source>
        <strain evidence="1">ST-J1</strain>
    </source>
</reference>
<evidence type="ECO:0000313" key="5">
    <source>
        <dbReference type="Proteomes" id="UP000142765"/>
    </source>
</evidence>
<gene>
    <name evidence="1" type="ORF">CyHV2_ORF118</name>
</gene>
<dbReference type="OrthoDB" id="30793at10239"/>
<evidence type="ECO:0000313" key="3">
    <source>
        <dbReference type="EMBL" id="QIV66931.1"/>
    </source>
</evidence>